<dbReference type="GO" id="GO:0045292">
    <property type="term" value="P:mRNA cis splicing, via spliceosome"/>
    <property type="evidence" value="ECO:0007669"/>
    <property type="project" value="TreeGrafter"/>
</dbReference>
<organism evidence="3 4">
    <name type="scientific">Miscanthus lutarioriparius</name>
    <dbReference type="NCBI Taxonomy" id="422564"/>
    <lineage>
        <taxon>Eukaryota</taxon>
        <taxon>Viridiplantae</taxon>
        <taxon>Streptophyta</taxon>
        <taxon>Embryophyta</taxon>
        <taxon>Tracheophyta</taxon>
        <taxon>Spermatophyta</taxon>
        <taxon>Magnoliopsida</taxon>
        <taxon>Liliopsida</taxon>
        <taxon>Poales</taxon>
        <taxon>Poaceae</taxon>
        <taxon>PACMAD clade</taxon>
        <taxon>Panicoideae</taxon>
        <taxon>Andropogonodae</taxon>
        <taxon>Andropogoneae</taxon>
        <taxon>Saccharinae</taxon>
        <taxon>Miscanthus</taxon>
    </lineage>
</organism>
<dbReference type="Proteomes" id="UP000604825">
    <property type="component" value="Unassembled WGS sequence"/>
</dbReference>
<protein>
    <recommendedName>
        <fullName evidence="2">Splicing factor Cactin C-terminal domain-containing protein</fullName>
    </recommendedName>
</protein>
<name>A0A811MKV5_9POAL</name>
<dbReference type="PANTHER" id="PTHR21737">
    <property type="entry name" value="POLYGLUTAMINE BINDING PROTEIN 1/MARVEL MEMBRANE-ASSOCIATING DOMAIN CONTAINING 3"/>
    <property type="match status" value="1"/>
</dbReference>
<sequence>MSMQVDGDKHACLREIHASILRKHLHRLEHPGAVEQDVESEKEDDNKLEDEMHEDEDDQRYSPEPIHQHTENQFEEEDGSFSPQLMHGNEDEDAIDPEEDKAELDRKHEAVVLEHQRKVQEAMKAKASVPDEMEMKAIKTMGAMEEGDVVFSVDPEGSMVYWWHDKYGPRKPKYFNRVHTGYEWSKYNQTHYDHDNPPPKIVQGYKFNIFYPDLVDKSKAPNSQLRKREKKKMWPRFWGSFSWPGTPLLMWISIQAREQSST</sequence>
<reference evidence="3" key="1">
    <citation type="submission" date="2020-10" db="EMBL/GenBank/DDBJ databases">
        <authorList>
            <person name="Han B."/>
            <person name="Lu T."/>
            <person name="Zhao Q."/>
            <person name="Huang X."/>
            <person name="Zhao Y."/>
        </authorList>
    </citation>
    <scope>NUCLEOTIDE SEQUENCE</scope>
</reference>
<feature type="compositionally biased region" description="Acidic residues" evidence="1">
    <location>
        <begin position="36"/>
        <end position="58"/>
    </location>
</feature>
<dbReference type="GO" id="GO:0005737">
    <property type="term" value="C:cytoplasm"/>
    <property type="evidence" value="ECO:0007669"/>
    <property type="project" value="TreeGrafter"/>
</dbReference>
<accession>A0A811MKV5</accession>
<dbReference type="InterPro" id="IPR019134">
    <property type="entry name" value="Cactin_C"/>
</dbReference>
<dbReference type="EMBL" id="CAJGYO010000001">
    <property type="protein sequence ID" value="CAD6205920.1"/>
    <property type="molecule type" value="Genomic_DNA"/>
</dbReference>
<evidence type="ECO:0000313" key="4">
    <source>
        <dbReference type="Proteomes" id="UP000604825"/>
    </source>
</evidence>
<dbReference type="SMART" id="SM01050">
    <property type="entry name" value="CactinC_cactus"/>
    <property type="match status" value="1"/>
</dbReference>
<evidence type="ECO:0000256" key="1">
    <source>
        <dbReference type="SAM" id="MobiDB-lite"/>
    </source>
</evidence>
<feature type="domain" description="Splicing factor Cactin C-terminal" evidence="2">
    <location>
        <begin position="163"/>
        <end position="231"/>
    </location>
</feature>
<comment type="caution">
    <text evidence="3">The sequence shown here is derived from an EMBL/GenBank/DDBJ whole genome shotgun (WGS) entry which is preliminary data.</text>
</comment>
<evidence type="ECO:0000313" key="3">
    <source>
        <dbReference type="EMBL" id="CAD6205920.1"/>
    </source>
</evidence>
<gene>
    <name evidence="3" type="ORF">NCGR_LOCUS3688</name>
</gene>
<proteinExistence type="predicted"/>
<dbReference type="OrthoDB" id="768854at2759"/>
<dbReference type="AlphaFoldDB" id="A0A811MKV5"/>
<keyword evidence="4" id="KW-1185">Reference proteome</keyword>
<dbReference type="PANTHER" id="PTHR21737:SF4">
    <property type="entry name" value="SPLICING FACTOR CACTIN"/>
    <property type="match status" value="1"/>
</dbReference>
<evidence type="ECO:0000259" key="2">
    <source>
        <dbReference type="Pfam" id="PF09732"/>
    </source>
</evidence>
<dbReference type="GO" id="GO:0005681">
    <property type="term" value="C:spliceosomal complex"/>
    <property type="evidence" value="ECO:0007669"/>
    <property type="project" value="TreeGrafter"/>
</dbReference>
<dbReference type="Pfam" id="PF09732">
    <property type="entry name" value="CactinC_cactus"/>
    <property type="match status" value="1"/>
</dbReference>
<feature type="compositionally biased region" description="Acidic residues" evidence="1">
    <location>
        <begin position="90"/>
        <end position="102"/>
    </location>
</feature>
<feature type="region of interest" description="Disordered" evidence="1">
    <location>
        <begin position="27"/>
        <end position="103"/>
    </location>
</feature>